<feature type="compositionally biased region" description="Basic and acidic residues" evidence="1">
    <location>
        <begin position="43"/>
        <end position="53"/>
    </location>
</feature>
<sequence>MDNQAFLSSAYDEENFAALDSMNPTPFNKPPENPSGASGSLFDRIRARTEEQQKASATAQQQQQQQQSSCEPTMELEKSNPFDAAVYASIGAPPPTNTNETTYAFSGPSDFSHVPTYGPSRNEYISVDNSQQYNSNLTLKDRASSAFTSIVDGAQSLVGTMQEKIGGRVATGGGGYNTNFLLREDGLEGGVGATTSANMGSQQQQQKQKGGADLSFVSGKAYSMFSYGKTFCEDMIGFFLQLPHWGKGLVVLVLVLFVKFLFFCHQTSTEESE</sequence>
<dbReference type="Proteomes" id="UP001530400">
    <property type="component" value="Unassembled WGS sequence"/>
</dbReference>
<keyword evidence="2" id="KW-0472">Membrane</keyword>
<keyword evidence="4" id="KW-1185">Reference proteome</keyword>
<keyword evidence="2" id="KW-1133">Transmembrane helix</keyword>
<name>A0ABD3NIH4_9STRA</name>
<keyword evidence="2" id="KW-0812">Transmembrane</keyword>
<feature type="transmembrane region" description="Helical" evidence="2">
    <location>
        <begin position="245"/>
        <end position="264"/>
    </location>
</feature>
<evidence type="ECO:0000313" key="3">
    <source>
        <dbReference type="EMBL" id="KAL3775728.1"/>
    </source>
</evidence>
<dbReference type="AlphaFoldDB" id="A0ABD3NIH4"/>
<feature type="region of interest" description="Disordered" evidence="1">
    <location>
        <begin position="87"/>
        <end position="107"/>
    </location>
</feature>
<dbReference type="EMBL" id="JALLPJ020001139">
    <property type="protein sequence ID" value="KAL3775728.1"/>
    <property type="molecule type" value="Genomic_DNA"/>
</dbReference>
<evidence type="ECO:0000313" key="4">
    <source>
        <dbReference type="Proteomes" id="UP001530400"/>
    </source>
</evidence>
<feature type="region of interest" description="Disordered" evidence="1">
    <location>
        <begin position="17"/>
        <end position="75"/>
    </location>
</feature>
<proteinExistence type="predicted"/>
<reference evidence="3 4" key="1">
    <citation type="submission" date="2024-10" db="EMBL/GenBank/DDBJ databases">
        <title>Updated reference genomes for cyclostephanoid diatoms.</title>
        <authorList>
            <person name="Roberts W.R."/>
            <person name="Alverson A.J."/>
        </authorList>
    </citation>
    <scope>NUCLEOTIDE SEQUENCE [LARGE SCALE GENOMIC DNA]</scope>
    <source>
        <strain evidence="3 4">AJA010-31</strain>
    </source>
</reference>
<gene>
    <name evidence="3" type="ORF">ACHAWO_000814</name>
</gene>
<protein>
    <submittedName>
        <fullName evidence="3">Uncharacterized protein</fullName>
    </submittedName>
</protein>
<feature type="compositionally biased region" description="Low complexity" evidence="1">
    <location>
        <begin position="54"/>
        <end position="69"/>
    </location>
</feature>
<comment type="caution">
    <text evidence="3">The sequence shown here is derived from an EMBL/GenBank/DDBJ whole genome shotgun (WGS) entry which is preliminary data.</text>
</comment>
<evidence type="ECO:0000256" key="1">
    <source>
        <dbReference type="SAM" id="MobiDB-lite"/>
    </source>
</evidence>
<accession>A0ABD3NIH4</accession>
<organism evidence="3 4">
    <name type="scientific">Cyclotella atomus</name>
    <dbReference type="NCBI Taxonomy" id="382360"/>
    <lineage>
        <taxon>Eukaryota</taxon>
        <taxon>Sar</taxon>
        <taxon>Stramenopiles</taxon>
        <taxon>Ochrophyta</taxon>
        <taxon>Bacillariophyta</taxon>
        <taxon>Coscinodiscophyceae</taxon>
        <taxon>Thalassiosirophycidae</taxon>
        <taxon>Stephanodiscales</taxon>
        <taxon>Stephanodiscaceae</taxon>
        <taxon>Cyclotella</taxon>
    </lineage>
</organism>
<evidence type="ECO:0000256" key="2">
    <source>
        <dbReference type="SAM" id="Phobius"/>
    </source>
</evidence>